<dbReference type="OrthoDB" id="9790995at2"/>
<dbReference type="InterPro" id="IPR015879">
    <property type="entry name" value="Ring_hydroxy_dOase_asu_C_dom"/>
</dbReference>
<organism evidence="8 9">
    <name type="scientific">Candidimonas nitroreducens</name>
    <dbReference type="NCBI Taxonomy" id="683354"/>
    <lineage>
        <taxon>Bacteria</taxon>
        <taxon>Pseudomonadati</taxon>
        <taxon>Pseudomonadota</taxon>
        <taxon>Betaproteobacteria</taxon>
        <taxon>Burkholderiales</taxon>
        <taxon>Alcaligenaceae</taxon>
        <taxon>Candidimonas</taxon>
    </lineage>
</organism>
<dbReference type="SUPFAM" id="SSF50022">
    <property type="entry name" value="ISP domain"/>
    <property type="match status" value="1"/>
</dbReference>
<feature type="domain" description="Rieske" evidence="7">
    <location>
        <begin position="44"/>
        <end position="152"/>
    </location>
</feature>
<reference evidence="9" key="1">
    <citation type="submission" date="2017-06" db="EMBL/GenBank/DDBJ databases">
        <title>Herbaspirillum phytohormonus sp. nov., isolated from the root nodule of Robinia pseudoacacia in lead-zinc mine.</title>
        <authorList>
            <person name="Fan M."/>
            <person name="Lin Y."/>
        </authorList>
    </citation>
    <scope>NUCLEOTIDE SEQUENCE [LARGE SCALE GENOMIC DNA]</scope>
    <source>
        <strain evidence="9">SC-089</strain>
    </source>
</reference>
<dbReference type="Pfam" id="PF00355">
    <property type="entry name" value="Rieske"/>
    <property type="match status" value="1"/>
</dbReference>
<dbReference type="CDD" id="cd03469">
    <property type="entry name" value="Rieske_RO_Alpha_N"/>
    <property type="match status" value="1"/>
</dbReference>
<dbReference type="PRINTS" id="PR00090">
    <property type="entry name" value="RNGDIOXGNASE"/>
</dbReference>
<evidence type="ECO:0000313" key="9">
    <source>
        <dbReference type="Proteomes" id="UP000214603"/>
    </source>
</evidence>
<evidence type="ECO:0000259" key="7">
    <source>
        <dbReference type="PROSITE" id="PS51296"/>
    </source>
</evidence>
<dbReference type="GO" id="GO:0051537">
    <property type="term" value="F:2 iron, 2 sulfur cluster binding"/>
    <property type="evidence" value="ECO:0007669"/>
    <property type="project" value="UniProtKB-KW"/>
</dbReference>
<dbReference type="InterPro" id="IPR001663">
    <property type="entry name" value="Rng_hydr_dOase-A"/>
</dbReference>
<comment type="caution">
    <text evidence="8">The sequence shown here is derived from an EMBL/GenBank/DDBJ whole genome shotgun (WGS) entry which is preliminary data.</text>
</comment>
<evidence type="ECO:0000256" key="3">
    <source>
        <dbReference type="ARBA" id="ARBA00022723"/>
    </source>
</evidence>
<protein>
    <recommendedName>
        <fullName evidence="7">Rieske domain-containing protein</fullName>
    </recommendedName>
</protein>
<name>A0A225MVD4_9BURK</name>
<dbReference type="CDD" id="cd00680">
    <property type="entry name" value="RHO_alpha_C"/>
    <property type="match status" value="1"/>
</dbReference>
<evidence type="ECO:0000256" key="5">
    <source>
        <dbReference type="ARBA" id="ARBA00023004"/>
    </source>
</evidence>
<dbReference type="PANTHER" id="PTHR43756">
    <property type="entry name" value="CHOLINE MONOOXYGENASE, CHLOROPLASTIC"/>
    <property type="match status" value="1"/>
</dbReference>
<accession>A0A225MVD4</accession>
<dbReference type="Gene3D" id="3.90.380.10">
    <property type="entry name" value="Naphthalene 1,2-dioxygenase Alpha Subunit, Chain A, domain 1"/>
    <property type="match status" value="1"/>
</dbReference>
<dbReference type="Proteomes" id="UP000214603">
    <property type="component" value="Unassembled WGS sequence"/>
</dbReference>
<sequence length="398" mass="46095">MAEIETKFVGDMSRLSSRIEMYERMQPAFYQQEVEKVFRRAWLVAACTTEIPVPGSFVLADIPPLKLSILIVHSNDGKIRAFHNVCRHRGDRLVHTPNGCTRAFTCAFHAWSYATDGRLLNITDASQFEDVDKSQYGLVPVHCEVWEDVVFVNLDKTPRETLKEFLGDMYDQYKGFAKNRVKIADHRLVLNTNWNLATNAFSEGYHNLYIHKNTVPDYQGGPNNPDRHRAYLEVGRHFGRYSTHGNQNHKKTATEEVVFRYSKPMFPWFPKFDYSTQPPGINPSRFEEWGFDIVHIFPNCVFAPQANTHSYMTFWPIDHNHTEIRNWRFAYQSDNPADAIAQAYSVTRAREVIREDMNTMETNLIGILSGAIPHTVLSKQERVIQNHYRAIDDMLAQD</sequence>
<keyword evidence="2" id="KW-0001">2Fe-2S</keyword>
<evidence type="ECO:0000256" key="2">
    <source>
        <dbReference type="ARBA" id="ARBA00022714"/>
    </source>
</evidence>
<gene>
    <name evidence="8" type="ORF">CEY11_05555</name>
</gene>
<keyword evidence="4" id="KW-0560">Oxidoreductase</keyword>
<dbReference type="GO" id="GO:0016491">
    <property type="term" value="F:oxidoreductase activity"/>
    <property type="evidence" value="ECO:0007669"/>
    <property type="project" value="UniProtKB-KW"/>
</dbReference>
<keyword evidence="5" id="KW-0408">Iron</keyword>
<dbReference type="PANTHER" id="PTHR43756:SF1">
    <property type="entry name" value="3-PHENYLPROPIONATE_CINNAMIC ACID DIOXYGENASE SUBUNIT ALPHA"/>
    <property type="match status" value="1"/>
</dbReference>
<dbReference type="SUPFAM" id="SSF55961">
    <property type="entry name" value="Bet v1-like"/>
    <property type="match status" value="1"/>
</dbReference>
<evidence type="ECO:0000256" key="4">
    <source>
        <dbReference type="ARBA" id="ARBA00023002"/>
    </source>
</evidence>
<dbReference type="AlphaFoldDB" id="A0A225MVD4"/>
<dbReference type="GO" id="GO:0005506">
    <property type="term" value="F:iron ion binding"/>
    <property type="evidence" value="ECO:0007669"/>
    <property type="project" value="InterPro"/>
</dbReference>
<dbReference type="PROSITE" id="PS51296">
    <property type="entry name" value="RIESKE"/>
    <property type="match status" value="1"/>
</dbReference>
<dbReference type="RefSeq" id="WP_088602359.1">
    <property type="nucleotide sequence ID" value="NZ_NJIH01000003.1"/>
</dbReference>
<dbReference type="Pfam" id="PF00848">
    <property type="entry name" value="Ring_hydroxyl_A"/>
    <property type="match status" value="1"/>
</dbReference>
<comment type="similarity">
    <text evidence="1">Belongs to the bacterial ring-hydroxylating dioxygenase alpha subunit family.</text>
</comment>
<evidence type="ECO:0000256" key="1">
    <source>
        <dbReference type="ARBA" id="ARBA00008751"/>
    </source>
</evidence>
<keyword evidence="6" id="KW-0411">Iron-sulfur</keyword>
<dbReference type="InterPro" id="IPR017941">
    <property type="entry name" value="Rieske_2Fe-2S"/>
</dbReference>
<dbReference type="EMBL" id="NJIH01000003">
    <property type="protein sequence ID" value="OWT63780.1"/>
    <property type="molecule type" value="Genomic_DNA"/>
</dbReference>
<evidence type="ECO:0000256" key="6">
    <source>
        <dbReference type="ARBA" id="ARBA00023014"/>
    </source>
</evidence>
<proteinExistence type="inferred from homology"/>
<dbReference type="InterPro" id="IPR036922">
    <property type="entry name" value="Rieske_2Fe-2S_sf"/>
</dbReference>
<keyword evidence="9" id="KW-1185">Reference proteome</keyword>
<dbReference type="Gene3D" id="2.102.10.10">
    <property type="entry name" value="Rieske [2Fe-2S] iron-sulphur domain"/>
    <property type="match status" value="1"/>
</dbReference>
<keyword evidence="3" id="KW-0479">Metal-binding</keyword>
<evidence type="ECO:0000313" key="8">
    <source>
        <dbReference type="EMBL" id="OWT63780.1"/>
    </source>
</evidence>